<accession>A0A1I0EV62</accession>
<gene>
    <name evidence="1" type="ORF">SAMN04487771_102125</name>
</gene>
<dbReference type="Proteomes" id="UP000199820">
    <property type="component" value="Unassembled WGS sequence"/>
</dbReference>
<dbReference type="eggNOG" id="ENOG502ZBNG">
    <property type="taxonomic scope" value="Bacteria"/>
</dbReference>
<dbReference type="OrthoDB" id="9778331at2"/>
<evidence type="ECO:0000313" key="1">
    <source>
        <dbReference type="EMBL" id="SET49484.1"/>
    </source>
</evidence>
<dbReference type="STRING" id="1526.SAMN02910262_01281"/>
<organism evidence="1 2">
    <name type="scientific">[Clostridium] aminophilum</name>
    <dbReference type="NCBI Taxonomy" id="1526"/>
    <lineage>
        <taxon>Bacteria</taxon>
        <taxon>Bacillati</taxon>
        <taxon>Bacillota</taxon>
        <taxon>Clostridia</taxon>
        <taxon>Lachnospirales</taxon>
        <taxon>Lachnospiraceae</taxon>
    </lineage>
</organism>
<evidence type="ECO:0008006" key="3">
    <source>
        <dbReference type="Google" id="ProtNLM"/>
    </source>
</evidence>
<dbReference type="RefSeq" id="WP_074649500.1">
    <property type="nucleotide sequence ID" value="NZ_FOIL01000021.1"/>
</dbReference>
<evidence type="ECO:0000313" key="2">
    <source>
        <dbReference type="Proteomes" id="UP000199820"/>
    </source>
</evidence>
<name>A0A1I0EV62_9FIRM</name>
<keyword evidence="2" id="KW-1185">Reference proteome</keyword>
<sequence>MKKVVMYWSNICVLHKFERDHIETIRQELLSLGIDLQTEYFGLGYPTRMSEAMLDPAKPLPDIIISTDLEVFENRELYESYSRDLYEIGTWFPKKKKENYRSLYGDPHLLPFIAIPMMLYSRDSSWHDTSLADLVNSRIAFGGINNSAAKCIFKYLWAQFGKKTASDFLERCDLYDMPIQGMHAVKTGSAEASLVPSIYALRADMIHEFAYPLSDGCIVLPSFAAVRNSIDEETARTILFRLLSPSFCNFFVSNGDLISCIEGTSECHSGAIADAQYLYPNEDWFRRVRPAEFYESYCRILPTAVDYSKAPRNHPRAEE</sequence>
<protein>
    <recommendedName>
        <fullName evidence="3">ABC-type Fe3+ transport system, substrate-binding protein</fullName>
    </recommendedName>
</protein>
<dbReference type="EMBL" id="FOIL01000021">
    <property type="protein sequence ID" value="SET49484.1"/>
    <property type="molecule type" value="Genomic_DNA"/>
</dbReference>
<reference evidence="1 2" key="1">
    <citation type="submission" date="2016-10" db="EMBL/GenBank/DDBJ databases">
        <authorList>
            <person name="de Groot N.N."/>
        </authorList>
    </citation>
    <scope>NUCLEOTIDE SEQUENCE [LARGE SCALE GENOMIC DNA]</scope>
    <source>
        <strain evidence="1 2">KH1P1</strain>
    </source>
</reference>
<dbReference type="AlphaFoldDB" id="A0A1I0EV62"/>
<proteinExistence type="predicted"/>